<protein>
    <submittedName>
        <fullName evidence="1">Uncharacterized protein</fullName>
    </submittedName>
</protein>
<gene>
    <name evidence="1" type="ORF">ES288_A01G124700v1</name>
</gene>
<organism evidence="1 2">
    <name type="scientific">Gossypium darwinii</name>
    <name type="common">Darwin's cotton</name>
    <name type="synonym">Gossypium barbadense var. darwinii</name>
    <dbReference type="NCBI Taxonomy" id="34276"/>
    <lineage>
        <taxon>Eukaryota</taxon>
        <taxon>Viridiplantae</taxon>
        <taxon>Streptophyta</taxon>
        <taxon>Embryophyta</taxon>
        <taxon>Tracheophyta</taxon>
        <taxon>Spermatophyta</taxon>
        <taxon>Magnoliopsida</taxon>
        <taxon>eudicotyledons</taxon>
        <taxon>Gunneridae</taxon>
        <taxon>Pentapetalae</taxon>
        <taxon>rosids</taxon>
        <taxon>malvids</taxon>
        <taxon>Malvales</taxon>
        <taxon>Malvaceae</taxon>
        <taxon>Malvoideae</taxon>
        <taxon>Gossypium</taxon>
    </lineage>
</organism>
<proteinExistence type="predicted"/>
<keyword evidence="2" id="KW-1185">Reference proteome</keyword>
<reference evidence="1 2" key="1">
    <citation type="submission" date="2019-06" db="EMBL/GenBank/DDBJ databases">
        <title>WGS assembly of Gossypium darwinii.</title>
        <authorList>
            <person name="Chen Z.J."/>
            <person name="Sreedasyam A."/>
            <person name="Ando A."/>
            <person name="Song Q."/>
            <person name="De L."/>
            <person name="Hulse-Kemp A."/>
            <person name="Ding M."/>
            <person name="Ye W."/>
            <person name="Kirkbride R."/>
            <person name="Jenkins J."/>
            <person name="Plott C."/>
            <person name="Lovell J."/>
            <person name="Lin Y.-M."/>
            <person name="Vaughn R."/>
            <person name="Liu B."/>
            <person name="Li W."/>
            <person name="Simpson S."/>
            <person name="Scheffler B."/>
            <person name="Saski C."/>
            <person name="Grover C."/>
            <person name="Hu G."/>
            <person name="Conover J."/>
            <person name="Carlson J."/>
            <person name="Shu S."/>
            <person name="Boston L."/>
            <person name="Williams M."/>
            <person name="Peterson D."/>
            <person name="Mcgee K."/>
            <person name="Jones D."/>
            <person name="Wendel J."/>
            <person name="Stelly D."/>
            <person name="Grimwood J."/>
            <person name="Schmutz J."/>
        </authorList>
    </citation>
    <scope>NUCLEOTIDE SEQUENCE [LARGE SCALE GENOMIC DNA]</scope>
    <source>
        <strain evidence="1">1808015.09</strain>
    </source>
</reference>
<accession>A0A5D2HN53</accession>
<sequence>MFVNTGPTLKPISWAFSFLFCKKITCKVRIRAWYSKVLVQIIFVKCTLDIIL</sequence>
<dbReference type="AlphaFoldDB" id="A0A5D2HN53"/>
<dbReference type="Proteomes" id="UP000323506">
    <property type="component" value="Chromosome A01"/>
</dbReference>
<evidence type="ECO:0000313" key="1">
    <source>
        <dbReference type="EMBL" id="TYH30816.1"/>
    </source>
</evidence>
<dbReference type="EMBL" id="CM017688">
    <property type="protein sequence ID" value="TYH30816.1"/>
    <property type="molecule type" value="Genomic_DNA"/>
</dbReference>
<evidence type="ECO:0000313" key="2">
    <source>
        <dbReference type="Proteomes" id="UP000323506"/>
    </source>
</evidence>
<name>A0A5D2HN53_GOSDA</name>